<dbReference type="OrthoDB" id="407721at2759"/>
<dbReference type="AlphaFoldDB" id="A0A9Q0HRJ3"/>
<dbReference type="PANTHER" id="PTHR22953:SF143">
    <property type="entry name" value="PURPLE ACID PHOSPHATASE"/>
    <property type="match status" value="1"/>
</dbReference>
<evidence type="ECO:0000313" key="13">
    <source>
        <dbReference type="Proteomes" id="UP001151287"/>
    </source>
</evidence>
<dbReference type="Gene3D" id="3.60.21.10">
    <property type="match status" value="1"/>
</dbReference>
<sequence length="459" mass="51628">MGKQRVSILFGLIFVAQLAVGCNGGVTSTYRRKLSEPVDMPLDADVIQVPPGYNAPQQVHITQGDYDGLAVIVSWVTADEAGSNTVLYGTSNTTLNMSAEGNVTQYHYYNYTSGYIHHCTLEHLASDTMYYYTVGVGGTNRTFYFKTPPLPNSDASYTFGLIGDFGQTYDSNSTLTHYKANPDAATLLFLGDFSYADGYPYHNNVRWDTWGRFIESSVAYQPWIWTVGNHEIDFAPELGETTPFKPMSNRYPTPYAASGSTEQYYYSVRRASAHIIVLASYSAYGQSTPQYGWLESELKKVNRTVTPWLIVLMHAPWYNSYDAHYMEGETMRVQFEAWMVQYKVDVVFAGHVHAYERSHRVSNIAYNITNANCTPVSDNNAPVYITVGDGGNREGLVTSMTEPQPSYSAFREASFGHGIFYIKNKTHALFTWHRNQDGEDVAADSVWLSNRYFYPSNDS</sequence>
<dbReference type="InterPro" id="IPR004843">
    <property type="entry name" value="Calcineurin-like_PHP"/>
</dbReference>
<dbReference type="Pfam" id="PF16656">
    <property type="entry name" value="Pur_ac_phosph_N"/>
    <property type="match status" value="1"/>
</dbReference>
<dbReference type="InterPro" id="IPR025733">
    <property type="entry name" value="PAPs_C"/>
</dbReference>
<dbReference type="FunFam" id="3.60.21.10:FF:000034">
    <property type="entry name" value="Fe(3+)-Zn(2+) purple acid phosphatase"/>
    <property type="match status" value="1"/>
</dbReference>
<evidence type="ECO:0000259" key="11">
    <source>
        <dbReference type="Pfam" id="PF16656"/>
    </source>
</evidence>
<evidence type="ECO:0000256" key="3">
    <source>
        <dbReference type="ARBA" id="ARBA00022729"/>
    </source>
</evidence>
<dbReference type="Proteomes" id="UP001151287">
    <property type="component" value="Unassembled WGS sequence"/>
</dbReference>
<evidence type="ECO:0000256" key="8">
    <source>
        <dbReference type="RuleBase" id="RU361203"/>
    </source>
</evidence>
<dbReference type="GO" id="GO:0046872">
    <property type="term" value="F:metal ion binding"/>
    <property type="evidence" value="ECO:0007669"/>
    <property type="project" value="UniProtKB-KW"/>
</dbReference>
<keyword evidence="6" id="KW-0408">Iron</keyword>
<keyword evidence="4 8" id="KW-0378">Hydrolase</keyword>
<comment type="similarity">
    <text evidence="1 8">Belongs to the metallophosphoesterase superfamily. Purple acid phosphatase family.</text>
</comment>
<dbReference type="InterPro" id="IPR039331">
    <property type="entry name" value="PAPs-like"/>
</dbReference>
<keyword evidence="13" id="KW-1185">Reference proteome</keyword>
<gene>
    <name evidence="12" type="ORF">LUZ63_012547</name>
</gene>
<keyword evidence="7" id="KW-0325">Glycoprotein</keyword>
<evidence type="ECO:0000256" key="1">
    <source>
        <dbReference type="ARBA" id="ARBA00008723"/>
    </source>
</evidence>
<dbReference type="EMBL" id="JAMQYH010000003">
    <property type="protein sequence ID" value="KAJ1695849.1"/>
    <property type="molecule type" value="Genomic_DNA"/>
</dbReference>
<evidence type="ECO:0000259" key="10">
    <source>
        <dbReference type="Pfam" id="PF14008"/>
    </source>
</evidence>
<evidence type="ECO:0000256" key="2">
    <source>
        <dbReference type="ARBA" id="ARBA00022723"/>
    </source>
</evidence>
<feature type="domain" description="Calcineurin-like phosphoesterase" evidence="9">
    <location>
        <begin position="158"/>
        <end position="355"/>
    </location>
</feature>
<dbReference type="Pfam" id="PF14008">
    <property type="entry name" value="Metallophos_C"/>
    <property type="match status" value="1"/>
</dbReference>
<dbReference type="InterPro" id="IPR041792">
    <property type="entry name" value="MPP_PAP"/>
</dbReference>
<evidence type="ECO:0000256" key="4">
    <source>
        <dbReference type="ARBA" id="ARBA00022801"/>
    </source>
</evidence>
<evidence type="ECO:0000256" key="7">
    <source>
        <dbReference type="ARBA" id="ARBA00023180"/>
    </source>
</evidence>
<proteinExistence type="inferred from homology"/>
<comment type="caution">
    <text evidence="12">The sequence shown here is derived from an EMBL/GenBank/DDBJ whole genome shotgun (WGS) entry which is preliminary data.</text>
</comment>
<feature type="domain" description="Purple acid phosphatase N-terminal" evidence="11">
    <location>
        <begin position="56"/>
        <end position="147"/>
    </location>
</feature>
<dbReference type="InterPro" id="IPR008963">
    <property type="entry name" value="Purple_acid_Pase-like_N"/>
</dbReference>
<dbReference type="SUPFAM" id="SSF49363">
    <property type="entry name" value="Purple acid phosphatase, N-terminal domain"/>
    <property type="match status" value="1"/>
</dbReference>
<dbReference type="CDD" id="cd00839">
    <property type="entry name" value="MPP_PAPs"/>
    <property type="match status" value="1"/>
</dbReference>
<name>A0A9Q0HRJ3_9POAL</name>
<dbReference type="InterPro" id="IPR015914">
    <property type="entry name" value="PAPs_N"/>
</dbReference>
<keyword evidence="2" id="KW-0479">Metal-binding</keyword>
<keyword evidence="3 8" id="KW-0732">Signal</keyword>
<dbReference type="Pfam" id="PF00149">
    <property type="entry name" value="Metallophos"/>
    <property type="match status" value="1"/>
</dbReference>
<evidence type="ECO:0000259" key="9">
    <source>
        <dbReference type="Pfam" id="PF00149"/>
    </source>
</evidence>
<feature type="signal peptide" evidence="8">
    <location>
        <begin position="1"/>
        <end position="24"/>
    </location>
</feature>
<organism evidence="12 13">
    <name type="scientific">Rhynchospora breviuscula</name>
    <dbReference type="NCBI Taxonomy" id="2022672"/>
    <lineage>
        <taxon>Eukaryota</taxon>
        <taxon>Viridiplantae</taxon>
        <taxon>Streptophyta</taxon>
        <taxon>Embryophyta</taxon>
        <taxon>Tracheophyta</taxon>
        <taxon>Spermatophyta</taxon>
        <taxon>Magnoliopsida</taxon>
        <taxon>Liliopsida</taxon>
        <taxon>Poales</taxon>
        <taxon>Cyperaceae</taxon>
        <taxon>Cyperoideae</taxon>
        <taxon>Rhynchosporeae</taxon>
        <taxon>Rhynchospora</taxon>
    </lineage>
</organism>
<dbReference type="EC" id="3.1.3.2" evidence="8"/>
<comment type="catalytic activity">
    <reaction evidence="8">
        <text>a phosphate monoester + H2O = an alcohol + phosphate</text>
        <dbReference type="Rhea" id="RHEA:15017"/>
        <dbReference type="ChEBI" id="CHEBI:15377"/>
        <dbReference type="ChEBI" id="CHEBI:30879"/>
        <dbReference type="ChEBI" id="CHEBI:43474"/>
        <dbReference type="ChEBI" id="CHEBI:67140"/>
        <dbReference type="EC" id="3.1.3.2"/>
    </reaction>
</comment>
<feature type="chain" id="PRO_5040541792" description="Purple acid phosphatase" evidence="8">
    <location>
        <begin position="25"/>
        <end position="459"/>
    </location>
</feature>
<dbReference type="FunFam" id="2.60.40.380:FF:000001">
    <property type="entry name" value="Fe(3+)-Zn(2+) purple acid phosphatase"/>
    <property type="match status" value="1"/>
</dbReference>
<accession>A0A9Q0HRJ3</accession>
<reference evidence="12" key="1">
    <citation type="journal article" date="2022" name="Cell">
        <title>Repeat-based holocentromeres influence genome architecture and karyotype evolution.</title>
        <authorList>
            <person name="Hofstatter P.G."/>
            <person name="Thangavel G."/>
            <person name="Lux T."/>
            <person name="Neumann P."/>
            <person name="Vondrak T."/>
            <person name="Novak P."/>
            <person name="Zhang M."/>
            <person name="Costa L."/>
            <person name="Castellani M."/>
            <person name="Scott A."/>
            <person name="Toegelov H."/>
            <person name="Fuchs J."/>
            <person name="Mata-Sucre Y."/>
            <person name="Dias Y."/>
            <person name="Vanzela A.L.L."/>
            <person name="Huettel B."/>
            <person name="Almeida C.C.S."/>
            <person name="Simkova H."/>
            <person name="Souza G."/>
            <person name="Pedrosa-Harand A."/>
            <person name="Macas J."/>
            <person name="Mayer K.F.X."/>
            <person name="Houben A."/>
            <person name="Marques A."/>
        </authorList>
    </citation>
    <scope>NUCLEOTIDE SEQUENCE</scope>
    <source>
        <strain evidence="12">RhyBre1mFocal</strain>
    </source>
</reference>
<dbReference type="PROSITE" id="PS51257">
    <property type="entry name" value="PROKAR_LIPOPROTEIN"/>
    <property type="match status" value="1"/>
</dbReference>
<dbReference type="SUPFAM" id="SSF56300">
    <property type="entry name" value="Metallo-dependent phosphatases"/>
    <property type="match status" value="1"/>
</dbReference>
<feature type="domain" description="Purple acid phosphatase C-terminal" evidence="10">
    <location>
        <begin position="381"/>
        <end position="439"/>
    </location>
</feature>
<dbReference type="Gene3D" id="2.60.40.380">
    <property type="entry name" value="Purple acid phosphatase-like, N-terminal"/>
    <property type="match status" value="1"/>
</dbReference>
<evidence type="ECO:0000256" key="5">
    <source>
        <dbReference type="ARBA" id="ARBA00022833"/>
    </source>
</evidence>
<evidence type="ECO:0000313" key="12">
    <source>
        <dbReference type="EMBL" id="KAJ1695849.1"/>
    </source>
</evidence>
<keyword evidence="5" id="KW-0862">Zinc</keyword>
<dbReference type="PANTHER" id="PTHR22953">
    <property type="entry name" value="ACID PHOSPHATASE RELATED"/>
    <property type="match status" value="1"/>
</dbReference>
<evidence type="ECO:0000256" key="6">
    <source>
        <dbReference type="ARBA" id="ARBA00023004"/>
    </source>
</evidence>
<dbReference type="InterPro" id="IPR029052">
    <property type="entry name" value="Metallo-depent_PP-like"/>
</dbReference>
<dbReference type="GO" id="GO:0003993">
    <property type="term" value="F:acid phosphatase activity"/>
    <property type="evidence" value="ECO:0007669"/>
    <property type="project" value="UniProtKB-EC"/>
</dbReference>
<protein>
    <recommendedName>
        <fullName evidence="8">Purple acid phosphatase</fullName>
        <ecNumber evidence="8">3.1.3.2</ecNumber>
    </recommendedName>
</protein>